<reference evidence="2" key="1">
    <citation type="submission" date="2016-09" db="EMBL/GenBank/DDBJ databases">
        <authorList>
            <person name="Capua I."/>
            <person name="De Benedictis P."/>
            <person name="Joannis T."/>
            <person name="Lombin L.H."/>
            <person name="Cattoli G."/>
        </authorList>
    </citation>
    <scope>NUCLEOTIDE SEQUENCE</scope>
</reference>
<feature type="non-terminal residue" evidence="2">
    <location>
        <position position="1"/>
    </location>
</feature>
<dbReference type="EMBL" id="GFAA01002086">
    <property type="protein sequence ID" value="JAU01349.1"/>
    <property type="molecule type" value="mRNA"/>
</dbReference>
<sequence>FAIVEFVHSEEVEVVPAAWIDGDICVWPGGKADRVNRLVKASAEPRSEWQQYAARVKGVFSSYEHARKRLGKAEFTSDLASTDDEQRRVVLRPKRFLSDSNSDENSPPKRRKAAKKMPRMAFPAVPHAFPAPSTSDEALHNSAHATGSIGSDAGMPVRSGMHTSACPPTATVAARDAIPEAEFQRQVIREIRLTRLMVEQVFDLLQSLPGRRDPEASSSRGSILISRPFVEIQSFLEFDSNVREIKEQLLQELKG</sequence>
<evidence type="ECO:0000313" key="2">
    <source>
        <dbReference type="EMBL" id="JAU01349.1"/>
    </source>
</evidence>
<proteinExistence type="evidence at transcript level"/>
<evidence type="ECO:0000256" key="1">
    <source>
        <dbReference type="SAM" id="MobiDB-lite"/>
    </source>
</evidence>
<dbReference type="AlphaFoldDB" id="A0A1E1XPX3"/>
<protein>
    <submittedName>
        <fullName evidence="2">Uncharacterized protein</fullName>
    </submittedName>
</protein>
<name>A0A1E1XPX3_AMBSC</name>
<organism evidence="2">
    <name type="scientific">Amblyomma sculptum</name>
    <name type="common">Tick</name>
    <dbReference type="NCBI Taxonomy" id="1581419"/>
    <lineage>
        <taxon>Eukaryota</taxon>
        <taxon>Metazoa</taxon>
        <taxon>Ecdysozoa</taxon>
        <taxon>Arthropoda</taxon>
        <taxon>Chelicerata</taxon>
        <taxon>Arachnida</taxon>
        <taxon>Acari</taxon>
        <taxon>Parasitiformes</taxon>
        <taxon>Ixodida</taxon>
        <taxon>Ixodoidea</taxon>
        <taxon>Ixodidae</taxon>
        <taxon>Amblyomminae</taxon>
        <taxon>Amblyomma</taxon>
    </lineage>
</organism>
<feature type="region of interest" description="Disordered" evidence="1">
    <location>
        <begin position="90"/>
        <end position="118"/>
    </location>
</feature>
<feature type="compositionally biased region" description="Basic residues" evidence="1">
    <location>
        <begin position="108"/>
        <end position="118"/>
    </location>
</feature>
<feature type="non-terminal residue" evidence="2">
    <location>
        <position position="255"/>
    </location>
</feature>
<reference evidence="2" key="2">
    <citation type="journal article" date="2017" name="Front. Cell. Infect. Microbiol.">
        <title>Analysis of the Salivary Gland Transcriptome of Unfed and Partially Fed Amblyomma sculptum Ticks and Descriptive Proteome of the Saliva.</title>
        <authorList>
            <person name="Esteves E."/>
            <person name="Maruyama S.R."/>
            <person name="Kawahara R."/>
            <person name="Fujita A."/>
            <person name="Martins L.A."/>
            <person name="Righi A.A."/>
            <person name="Costa F.B."/>
            <person name="Palmisano G."/>
            <person name="Labruna M.B."/>
            <person name="Sa-Nunes A."/>
            <person name="Ribeiro J.M.C."/>
            <person name="Fogaca A.C."/>
        </authorList>
    </citation>
    <scope>NUCLEOTIDE SEQUENCE</scope>
</reference>
<accession>A0A1E1XPX3</accession>